<reference evidence="4 5" key="1">
    <citation type="submission" date="2023-07" db="EMBL/GenBank/DDBJ databases">
        <title>Genomic Encyclopedia of Type Strains, Phase IV (KMG-IV): sequencing the most valuable type-strain genomes for metagenomic binning, comparative biology and taxonomic classification.</title>
        <authorList>
            <person name="Goeker M."/>
        </authorList>
    </citation>
    <scope>NUCLEOTIDE SEQUENCE [LARGE SCALE GENOMIC DNA]</scope>
    <source>
        <strain evidence="4 5">DSM 23494</strain>
    </source>
</reference>
<dbReference type="PANTHER" id="PTHR43818:SF11">
    <property type="entry name" value="BCDNA.GH03377"/>
    <property type="match status" value="1"/>
</dbReference>
<dbReference type="InterPro" id="IPR055170">
    <property type="entry name" value="GFO_IDH_MocA-like_dom"/>
</dbReference>
<keyword evidence="1" id="KW-0560">Oxidoreductase</keyword>
<evidence type="ECO:0000313" key="4">
    <source>
        <dbReference type="EMBL" id="MDQ0269657.1"/>
    </source>
</evidence>
<feature type="domain" description="GFO/IDH/MocA-like oxidoreductase" evidence="3">
    <location>
        <begin position="134"/>
        <end position="249"/>
    </location>
</feature>
<dbReference type="SUPFAM" id="SSF51735">
    <property type="entry name" value="NAD(P)-binding Rossmann-fold domains"/>
    <property type="match status" value="1"/>
</dbReference>
<dbReference type="Gene3D" id="3.30.360.10">
    <property type="entry name" value="Dihydrodipicolinate Reductase, domain 2"/>
    <property type="match status" value="1"/>
</dbReference>
<comment type="caution">
    <text evidence="4">The sequence shown here is derived from an EMBL/GenBank/DDBJ whole genome shotgun (WGS) entry which is preliminary data.</text>
</comment>
<dbReference type="EMBL" id="JAUSUB010000005">
    <property type="protein sequence ID" value="MDQ0269657.1"/>
    <property type="molecule type" value="Genomic_DNA"/>
</dbReference>
<dbReference type="Gene3D" id="3.40.50.720">
    <property type="entry name" value="NAD(P)-binding Rossmann-like Domain"/>
    <property type="match status" value="1"/>
</dbReference>
<dbReference type="Pfam" id="PF01408">
    <property type="entry name" value="GFO_IDH_MocA"/>
    <property type="match status" value="1"/>
</dbReference>
<evidence type="ECO:0000256" key="1">
    <source>
        <dbReference type="ARBA" id="ARBA00023002"/>
    </source>
</evidence>
<dbReference type="SUPFAM" id="SSF55347">
    <property type="entry name" value="Glyceraldehyde-3-phosphate dehydrogenase-like, C-terminal domain"/>
    <property type="match status" value="1"/>
</dbReference>
<keyword evidence="5" id="KW-1185">Reference proteome</keyword>
<dbReference type="RefSeq" id="WP_307473395.1">
    <property type="nucleotide sequence ID" value="NZ_JAUSUB010000005.1"/>
</dbReference>
<dbReference type="Proteomes" id="UP001238088">
    <property type="component" value="Unassembled WGS sequence"/>
</dbReference>
<evidence type="ECO:0000259" key="2">
    <source>
        <dbReference type="Pfam" id="PF01408"/>
    </source>
</evidence>
<dbReference type="InterPro" id="IPR000683">
    <property type="entry name" value="Gfo/Idh/MocA-like_OxRdtase_N"/>
</dbReference>
<accession>A0ABU0AEH9</accession>
<dbReference type="InterPro" id="IPR036291">
    <property type="entry name" value="NAD(P)-bd_dom_sf"/>
</dbReference>
<gene>
    <name evidence="4" type="ORF">J2S17_001529</name>
</gene>
<proteinExistence type="predicted"/>
<evidence type="ECO:0000259" key="3">
    <source>
        <dbReference type="Pfam" id="PF22725"/>
    </source>
</evidence>
<protein>
    <submittedName>
        <fullName evidence="4">Dehydrogenase</fullName>
    </submittedName>
</protein>
<evidence type="ECO:0000313" key="5">
    <source>
        <dbReference type="Proteomes" id="UP001238088"/>
    </source>
</evidence>
<dbReference type="InterPro" id="IPR050463">
    <property type="entry name" value="Gfo/Idh/MocA_oxidrdct_glycsds"/>
</dbReference>
<dbReference type="Pfam" id="PF22725">
    <property type="entry name" value="GFO_IDH_MocA_C3"/>
    <property type="match status" value="1"/>
</dbReference>
<sequence>MKVGMIGVGAIGERILKSFLENDQTEVSALCDMNEDRLQAVSREVPAADLYTNHLQMLNDQTIDLVYVAVPPKYHHQIALDIIKSGKHILCEKPLANTIEEAAEMKEAASQSNLVHAMNFPLAYSSEKYVIHNKVQACEIGHLKRIEMNMHFTDWPRRWQQNDWISSREQGGFIREVSPHFIQLIHSLFGELKVISSIVDYPSDGTSCETGFVARLELGNGVPVIFNGTSGVGQKEHLSLKFFGNEGTLDLRNWRELVQTRGTCASELVTVEDMVEMSLVDELLKVIGGEKGHLVNFQDGYEVQKVLEALLK</sequence>
<dbReference type="PANTHER" id="PTHR43818">
    <property type="entry name" value="BCDNA.GH03377"/>
    <property type="match status" value="1"/>
</dbReference>
<organism evidence="4 5">
    <name type="scientific">Cytobacillus purgationiresistens</name>
    <dbReference type="NCBI Taxonomy" id="863449"/>
    <lineage>
        <taxon>Bacteria</taxon>
        <taxon>Bacillati</taxon>
        <taxon>Bacillota</taxon>
        <taxon>Bacilli</taxon>
        <taxon>Bacillales</taxon>
        <taxon>Bacillaceae</taxon>
        <taxon>Cytobacillus</taxon>
    </lineage>
</organism>
<feature type="domain" description="Gfo/Idh/MocA-like oxidoreductase N-terminal" evidence="2">
    <location>
        <begin position="1"/>
        <end position="118"/>
    </location>
</feature>
<name>A0ABU0AEH9_9BACI</name>